<gene>
    <name evidence="6" type="ORF">Nepgr_000277</name>
</gene>
<dbReference type="InterPro" id="IPR036093">
    <property type="entry name" value="NAC_dom_sf"/>
</dbReference>
<dbReference type="AlphaFoldDB" id="A0AAD3P3B4"/>
<keyword evidence="7" id="KW-1185">Reference proteome</keyword>
<proteinExistence type="predicted"/>
<evidence type="ECO:0000256" key="3">
    <source>
        <dbReference type="ARBA" id="ARBA00023163"/>
    </source>
</evidence>
<dbReference type="GO" id="GO:0003677">
    <property type="term" value="F:DNA binding"/>
    <property type="evidence" value="ECO:0007669"/>
    <property type="project" value="UniProtKB-KW"/>
</dbReference>
<evidence type="ECO:0000313" key="6">
    <source>
        <dbReference type="EMBL" id="GMG98437.1"/>
    </source>
</evidence>
<feature type="domain" description="NAC" evidence="5">
    <location>
        <begin position="4"/>
        <end position="163"/>
    </location>
</feature>
<evidence type="ECO:0000259" key="5">
    <source>
        <dbReference type="PROSITE" id="PS51005"/>
    </source>
</evidence>
<accession>A0AAD3P3B4</accession>
<dbReference type="PANTHER" id="PTHR31744">
    <property type="entry name" value="PROTEIN CUP-SHAPED COTYLEDON 2-RELATED"/>
    <property type="match status" value="1"/>
</dbReference>
<evidence type="ECO:0000313" key="7">
    <source>
        <dbReference type="Proteomes" id="UP001279734"/>
    </source>
</evidence>
<dbReference type="Pfam" id="PF02365">
    <property type="entry name" value="NAM"/>
    <property type="match status" value="1"/>
</dbReference>
<name>A0AAD3P3B4_NEPGR</name>
<reference evidence="6" key="1">
    <citation type="submission" date="2023-05" db="EMBL/GenBank/DDBJ databases">
        <title>Nepenthes gracilis genome sequencing.</title>
        <authorList>
            <person name="Fukushima K."/>
        </authorList>
    </citation>
    <scope>NUCLEOTIDE SEQUENCE</scope>
    <source>
        <strain evidence="6">SING2019-196</strain>
    </source>
</reference>
<keyword evidence="1" id="KW-0805">Transcription regulation</keyword>
<dbReference type="PANTHER" id="PTHR31744:SF220">
    <property type="entry name" value="LOW QUALITY PROTEIN: NAC DOMAIN-CONTAINING PROTEIN 90-LIKE"/>
    <property type="match status" value="1"/>
</dbReference>
<evidence type="ECO:0000256" key="4">
    <source>
        <dbReference type="ARBA" id="ARBA00023242"/>
    </source>
</evidence>
<evidence type="ECO:0000256" key="2">
    <source>
        <dbReference type="ARBA" id="ARBA00023125"/>
    </source>
</evidence>
<dbReference type="Proteomes" id="UP001279734">
    <property type="component" value="Unassembled WGS sequence"/>
</dbReference>
<protein>
    <recommendedName>
        <fullName evidence="5">NAC domain-containing protein</fullName>
    </recommendedName>
</protein>
<dbReference type="InterPro" id="IPR003441">
    <property type="entry name" value="NAC-dom"/>
</dbReference>
<dbReference type="EMBL" id="BSYO01000001">
    <property type="protein sequence ID" value="GMG98437.1"/>
    <property type="molecule type" value="Genomic_DNA"/>
</dbReference>
<dbReference type="PROSITE" id="PS51005">
    <property type="entry name" value="NAC"/>
    <property type="match status" value="1"/>
</dbReference>
<organism evidence="6 7">
    <name type="scientific">Nepenthes gracilis</name>
    <name type="common">Slender pitcher plant</name>
    <dbReference type="NCBI Taxonomy" id="150966"/>
    <lineage>
        <taxon>Eukaryota</taxon>
        <taxon>Viridiplantae</taxon>
        <taxon>Streptophyta</taxon>
        <taxon>Embryophyta</taxon>
        <taxon>Tracheophyta</taxon>
        <taxon>Spermatophyta</taxon>
        <taxon>Magnoliopsida</taxon>
        <taxon>eudicotyledons</taxon>
        <taxon>Gunneridae</taxon>
        <taxon>Pentapetalae</taxon>
        <taxon>Caryophyllales</taxon>
        <taxon>Nepenthaceae</taxon>
        <taxon>Nepenthes</taxon>
    </lineage>
</organism>
<comment type="caution">
    <text evidence="6">The sequence shown here is derived from an EMBL/GenBank/DDBJ whole genome shotgun (WGS) entry which is preliminary data.</text>
</comment>
<keyword evidence="2" id="KW-0238">DNA-binding</keyword>
<keyword evidence="3" id="KW-0804">Transcription</keyword>
<keyword evidence="4" id="KW-0539">Nucleus</keyword>
<dbReference type="GO" id="GO:0006355">
    <property type="term" value="P:regulation of DNA-templated transcription"/>
    <property type="evidence" value="ECO:0007669"/>
    <property type="project" value="InterPro"/>
</dbReference>
<dbReference type="SUPFAM" id="SSF101941">
    <property type="entry name" value="NAC domain"/>
    <property type="match status" value="1"/>
</dbReference>
<sequence length="243" mass="27440">MAELPPGFRFYPTEAELISFYLRNKLQCQKPQLDYVIPTVDIYRHEPQELPKFAGKMCRGDSEQWFFFTQQQEREARGGRASRTTGSGYWKTTGSPGYVYSPQNRVIGVKKTMVFYVGKAPTGRKTKWKMNEYKAIEEEGAASSSIAIPKLRHHISLCRVYITSGCSRAFDRRPSAITTAANQIHGDQGTSAVSHNTVEKTSSPECACSREDHFALPFAEGNNPTSATAADEPLWEWEQLNWL</sequence>
<evidence type="ECO:0000256" key="1">
    <source>
        <dbReference type="ARBA" id="ARBA00023015"/>
    </source>
</evidence>
<dbReference type="Gene3D" id="2.170.150.80">
    <property type="entry name" value="NAC domain"/>
    <property type="match status" value="1"/>
</dbReference>